<evidence type="ECO:0000313" key="2">
    <source>
        <dbReference type="EMBL" id="KAF5320446.1"/>
    </source>
</evidence>
<evidence type="ECO:0000313" key="3">
    <source>
        <dbReference type="Proteomes" id="UP000541558"/>
    </source>
</evidence>
<reference evidence="2 3" key="1">
    <citation type="journal article" date="2020" name="ISME J.">
        <title>Uncovering the hidden diversity of litter-decomposition mechanisms in mushroom-forming fungi.</title>
        <authorList>
            <person name="Floudas D."/>
            <person name="Bentzer J."/>
            <person name="Ahren D."/>
            <person name="Johansson T."/>
            <person name="Persson P."/>
            <person name="Tunlid A."/>
        </authorList>
    </citation>
    <scope>NUCLEOTIDE SEQUENCE [LARGE SCALE GENOMIC DNA]</scope>
    <source>
        <strain evidence="2 3">CBS 175.51</strain>
    </source>
</reference>
<keyword evidence="3" id="KW-1185">Reference proteome</keyword>
<feature type="region of interest" description="Disordered" evidence="1">
    <location>
        <begin position="25"/>
        <end position="46"/>
    </location>
</feature>
<name>A0A8H5BCN6_9AGAR</name>
<gene>
    <name evidence="2" type="ORF">D9611_010764</name>
</gene>
<dbReference type="AlphaFoldDB" id="A0A8H5BCN6"/>
<proteinExistence type="predicted"/>
<dbReference type="EMBL" id="JAACJK010000169">
    <property type="protein sequence ID" value="KAF5320446.1"/>
    <property type="molecule type" value="Genomic_DNA"/>
</dbReference>
<dbReference type="Proteomes" id="UP000541558">
    <property type="component" value="Unassembled WGS sequence"/>
</dbReference>
<organism evidence="2 3">
    <name type="scientific">Ephemerocybe angulata</name>
    <dbReference type="NCBI Taxonomy" id="980116"/>
    <lineage>
        <taxon>Eukaryota</taxon>
        <taxon>Fungi</taxon>
        <taxon>Dikarya</taxon>
        <taxon>Basidiomycota</taxon>
        <taxon>Agaricomycotina</taxon>
        <taxon>Agaricomycetes</taxon>
        <taxon>Agaricomycetidae</taxon>
        <taxon>Agaricales</taxon>
        <taxon>Agaricineae</taxon>
        <taxon>Psathyrellaceae</taxon>
        <taxon>Ephemerocybe</taxon>
    </lineage>
</organism>
<comment type="caution">
    <text evidence="2">The sequence shown here is derived from an EMBL/GenBank/DDBJ whole genome shotgun (WGS) entry which is preliminary data.</text>
</comment>
<evidence type="ECO:0000256" key="1">
    <source>
        <dbReference type="SAM" id="MobiDB-lite"/>
    </source>
</evidence>
<sequence length="108" mass="12018">METTWDTATSDLDWLTSNPWSLHPQDLDDSAIHPSSSSRPSAPLIRRGSDYVEHNTTGKHHHRHTHTYNGAAAFVPQGQVINIERSTGLPIIILIPPPSHSTHHVHRA</sequence>
<accession>A0A8H5BCN6</accession>
<feature type="compositionally biased region" description="Low complexity" evidence="1">
    <location>
        <begin position="32"/>
        <end position="46"/>
    </location>
</feature>
<protein>
    <submittedName>
        <fullName evidence="2">Uncharacterized protein</fullName>
    </submittedName>
</protein>